<dbReference type="AlphaFoldDB" id="A0AB39BSZ1"/>
<protein>
    <submittedName>
        <fullName evidence="2">Class I SAM-dependent methyltransferase</fullName>
        <ecNumber evidence="2">2.1.1.-</ecNumber>
    </submittedName>
</protein>
<dbReference type="PANTHER" id="PTHR36112:SF1">
    <property type="entry name" value="RIBOSOMAL RNA SMALL SUBUNIT METHYLTRANSFERASE J"/>
    <property type="match status" value="1"/>
</dbReference>
<dbReference type="InterPro" id="IPR007536">
    <property type="entry name" value="16SrRNA_methylTrfase_J"/>
</dbReference>
<keyword evidence="1" id="KW-0175">Coiled coil</keyword>
<evidence type="ECO:0000313" key="2">
    <source>
        <dbReference type="EMBL" id="XDI36732.1"/>
    </source>
</evidence>
<dbReference type="EMBL" id="CP162551">
    <property type="protein sequence ID" value="XDI36732.1"/>
    <property type="molecule type" value="Genomic_DNA"/>
</dbReference>
<reference evidence="2" key="1">
    <citation type="submission" date="2024-07" db="EMBL/GenBank/DDBJ databases">
        <title>Identification and characteristics of an arsenic-resistant bacterial isolate, which belongs to a novel species.</title>
        <authorList>
            <person name="Juszczyk A."/>
            <person name="Kowalczyk A."/>
            <person name="Was K."/>
            <person name="Kosowicz W."/>
            <person name="Budzyn A."/>
            <person name="Latowski D."/>
        </authorList>
    </citation>
    <scope>NUCLEOTIDE SEQUENCE</scope>
    <source>
        <strain evidence="2">As8PL</strain>
    </source>
</reference>
<evidence type="ECO:0000256" key="1">
    <source>
        <dbReference type="SAM" id="Coils"/>
    </source>
</evidence>
<keyword evidence="2" id="KW-0808">Transferase</keyword>
<gene>
    <name evidence="2" type="ORF">AB3N04_18975</name>
</gene>
<dbReference type="EC" id="2.1.1.-" evidence="2"/>
<dbReference type="SUPFAM" id="SSF53335">
    <property type="entry name" value="S-adenosyl-L-methionine-dependent methyltransferases"/>
    <property type="match status" value="1"/>
</dbReference>
<feature type="coiled-coil region" evidence="1">
    <location>
        <begin position="3"/>
        <end position="30"/>
    </location>
</feature>
<organism evidence="2">
    <name type="scientific">Alkalihalophilus sp. As8PL</name>
    <dbReference type="NCBI Taxonomy" id="3237103"/>
    <lineage>
        <taxon>Bacteria</taxon>
        <taxon>Bacillati</taxon>
        <taxon>Bacillota</taxon>
        <taxon>Bacilli</taxon>
        <taxon>Bacillales</taxon>
        <taxon>Bacillaceae</taxon>
        <taxon>Alkalihalophilus</taxon>
    </lineage>
</organism>
<accession>A0AB39BSZ1</accession>
<sequence length="260" mass="29304">MIVTTARKQASRLEQKAKEVANKLSSLFIERKDASVTDMIKRYQTNVIVVGKGRLTLYPADNGDPFFYHPSSAMFRVKQWSRGGSDPFIDVAALKKGMSMVDCTLGLASDSLVAKLAVGVNGRVIGLEANPVVAYIVQEGLQTWQEGSKEMIQRMREIEVIHIHHLTYLQSAETSSIDVVYFDPMFEVHVETSTGIKGLKSIACHDDLNEEILYHAKRVAKSRVVIKDHWQSERFERFGFNQVKRQHAAFHYGSIDVSTK</sequence>
<dbReference type="InterPro" id="IPR029063">
    <property type="entry name" value="SAM-dependent_MTases_sf"/>
</dbReference>
<name>A0AB39BSZ1_9BACI</name>
<dbReference type="GO" id="GO:0008990">
    <property type="term" value="F:rRNA (guanine-N2-)-methyltransferase activity"/>
    <property type="evidence" value="ECO:0007669"/>
    <property type="project" value="InterPro"/>
</dbReference>
<dbReference type="Gene3D" id="3.40.50.150">
    <property type="entry name" value="Vaccinia Virus protein VP39"/>
    <property type="match status" value="1"/>
</dbReference>
<proteinExistence type="predicted"/>
<dbReference type="RefSeq" id="WP_368504121.1">
    <property type="nucleotide sequence ID" value="NZ_CP162551.1"/>
</dbReference>
<keyword evidence="2" id="KW-0489">Methyltransferase</keyword>
<dbReference type="PANTHER" id="PTHR36112">
    <property type="entry name" value="RIBOSOMAL RNA SMALL SUBUNIT METHYLTRANSFERASE J"/>
    <property type="match status" value="1"/>
</dbReference>
<dbReference type="Pfam" id="PF04445">
    <property type="entry name" value="SAM_MT"/>
    <property type="match status" value="1"/>
</dbReference>